<keyword evidence="5" id="KW-1185">Reference proteome</keyword>
<sequence length="402" mass="42753">MASRARLAGERRAPASDSARRTGAAEGVPVVCYPFSGAAVGGSHLSVKGLIDNLGASSVSPLIVVEAGDNPIARLFPGRRVVVDPAAASGFAPGQRVSLAAYLGTLRHALRRARFLRRHGVAIVHCNDGRSCADWGLAAKLAGAKLLWHHRSDPGSVGLRFVAPLLADRVATVSRFALPPPGRWSAAARAQVVHSPFDTSIAVDRSTMRARLAEEIGLDAGGAILGFFGAFVERKRPEMFVRALADLRERTGRDVRGVMFGEARSPHMAERLAATIAETGMGQAVHRPGYRDEGWRWIAACDVLLVPAVGEPFGRTLVEAMLVQTPVVAARSGGNVEALEPDLGLLVAPDDPAALAGACAHILDRPGVALEMARRARASALERFGIDRHREAILTIYRQLLD</sequence>
<dbReference type="RefSeq" id="WP_123879379.1">
    <property type="nucleotide sequence ID" value="NZ_RPFZ01000001.1"/>
</dbReference>
<dbReference type="Pfam" id="PF13692">
    <property type="entry name" value="Glyco_trans_1_4"/>
    <property type="match status" value="1"/>
</dbReference>
<gene>
    <name evidence="4" type="ORF">EG799_05810</name>
</gene>
<feature type="compositionally biased region" description="Basic and acidic residues" evidence="3">
    <location>
        <begin position="7"/>
        <end position="20"/>
    </location>
</feature>
<keyword evidence="1" id="KW-0328">Glycosyltransferase</keyword>
<dbReference type="AlphaFoldDB" id="A0A3N5DPW4"/>
<feature type="region of interest" description="Disordered" evidence="3">
    <location>
        <begin position="1"/>
        <end position="21"/>
    </location>
</feature>
<dbReference type="OrthoDB" id="7847955at2"/>
<dbReference type="PANTHER" id="PTHR12526">
    <property type="entry name" value="GLYCOSYLTRANSFERASE"/>
    <property type="match status" value="1"/>
</dbReference>
<evidence type="ECO:0000256" key="2">
    <source>
        <dbReference type="ARBA" id="ARBA00022679"/>
    </source>
</evidence>
<reference evidence="4 5" key="1">
    <citation type="submission" date="2018-11" db="EMBL/GenBank/DDBJ databases">
        <title>Erythrobacter spongiae sp. nov., isolated from a marine sponge.</title>
        <authorList>
            <person name="Zhuang L."/>
            <person name="Luo L."/>
        </authorList>
    </citation>
    <scope>NUCLEOTIDE SEQUENCE [LARGE SCALE GENOMIC DNA]</scope>
    <source>
        <strain evidence="4 5">HN-E23</strain>
    </source>
</reference>
<keyword evidence="2 4" id="KW-0808">Transferase</keyword>
<dbReference type="Proteomes" id="UP000275232">
    <property type="component" value="Unassembled WGS sequence"/>
</dbReference>
<proteinExistence type="predicted"/>
<evidence type="ECO:0000313" key="5">
    <source>
        <dbReference type="Proteomes" id="UP000275232"/>
    </source>
</evidence>
<evidence type="ECO:0000256" key="3">
    <source>
        <dbReference type="SAM" id="MobiDB-lite"/>
    </source>
</evidence>
<dbReference type="CDD" id="cd03801">
    <property type="entry name" value="GT4_PimA-like"/>
    <property type="match status" value="1"/>
</dbReference>
<dbReference type="GO" id="GO:0016757">
    <property type="term" value="F:glycosyltransferase activity"/>
    <property type="evidence" value="ECO:0007669"/>
    <property type="project" value="UniProtKB-KW"/>
</dbReference>
<dbReference type="SUPFAM" id="SSF53756">
    <property type="entry name" value="UDP-Glycosyltransferase/glycogen phosphorylase"/>
    <property type="match status" value="1"/>
</dbReference>
<evidence type="ECO:0000313" key="4">
    <source>
        <dbReference type="EMBL" id="RPF71181.1"/>
    </source>
</evidence>
<name>A0A3N5DPW4_9SPHN</name>
<accession>A0A3N5DPW4</accession>
<protein>
    <submittedName>
        <fullName evidence="4">Glycosyltransferase</fullName>
    </submittedName>
</protein>
<dbReference type="Gene3D" id="3.40.50.2000">
    <property type="entry name" value="Glycogen Phosphorylase B"/>
    <property type="match status" value="2"/>
</dbReference>
<dbReference type="PANTHER" id="PTHR12526:SF510">
    <property type="entry name" value="D-INOSITOL 3-PHOSPHATE GLYCOSYLTRANSFERASE"/>
    <property type="match status" value="1"/>
</dbReference>
<organism evidence="4 5">
    <name type="scientific">Aurantiacibacter spongiae</name>
    <dbReference type="NCBI Taxonomy" id="2488860"/>
    <lineage>
        <taxon>Bacteria</taxon>
        <taxon>Pseudomonadati</taxon>
        <taxon>Pseudomonadota</taxon>
        <taxon>Alphaproteobacteria</taxon>
        <taxon>Sphingomonadales</taxon>
        <taxon>Erythrobacteraceae</taxon>
        <taxon>Aurantiacibacter</taxon>
    </lineage>
</organism>
<dbReference type="EMBL" id="RPFZ01000001">
    <property type="protein sequence ID" value="RPF71181.1"/>
    <property type="molecule type" value="Genomic_DNA"/>
</dbReference>
<evidence type="ECO:0000256" key="1">
    <source>
        <dbReference type="ARBA" id="ARBA00022676"/>
    </source>
</evidence>
<comment type="caution">
    <text evidence="4">The sequence shown here is derived from an EMBL/GenBank/DDBJ whole genome shotgun (WGS) entry which is preliminary data.</text>
</comment>